<reference evidence="2" key="1">
    <citation type="submission" date="2019-09" db="EMBL/GenBank/DDBJ databases">
        <title>Distinct polysaccharide growth profiles of human intestinal Prevotella copri isolates.</title>
        <authorList>
            <person name="Fehlner-Peach H."/>
            <person name="Magnabosco C."/>
            <person name="Raghavan V."/>
            <person name="Scher J.U."/>
            <person name="Tett A."/>
            <person name="Cox L.M."/>
            <person name="Gottsegen C."/>
            <person name="Watters A."/>
            <person name="Wiltshire- Gordon J.D."/>
            <person name="Segata N."/>
            <person name="Bonneau R."/>
            <person name="Littman D.R."/>
        </authorList>
    </citation>
    <scope>NUCLEOTIDE SEQUENCE [LARGE SCALE GENOMIC DNA]</scope>
    <source>
        <strain evidence="2">iAP146</strain>
    </source>
</reference>
<proteinExistence type="predicted"/>
<dbReference type="RefSeq" id="WP_153086120.1">
    <property type="nucleotide sequence ID" value="NZ_VZAM01000060.1"/>
</dbReference>
<accession>A0AAW9TJB4</accession>
<protein>
    <submittedName>
        <fullName evidence="1">Uncharacterized protein</fullName>
    </submittedName>
</protein>
<dbReference type="EMBL" id="VZCR01000088">
    <property type="protein sequence ID" value="MQN32764.1"/>
    <property type="molecule type" value="Genomic_DNA"/>
</dbReference>
<sequence length="73" mass="8611">MKTITINNTEYEIRYTIRALFIFEQIKGEAFQIRTTLDNYLFLYSMILANNKDKPLSWDDFLDAIDNDPSIIA</sequence>
<gene>
    <name evidence="1" type="ORF">F7D90_12600</name>
</gene>
<name>A0AAW9TJB4_9BACT</name>
<dbReference type="Proteomes" id="UP000420707">
    <property type="component" value="Unassembled WGS sequence"/>
</dbReference>
<comment type="caution">
    <text evidence="1">The sequence shown here is derived from an EMBL/GenBank/DDBJ whole genome shotgun (WGS) entry which is preliminary data.</text>
</comment>
<evidence type="ECO:0000313" key="2">
    <source>
        <dbReference type="Proteomes" id="UP000420707"/>
    </source>
</evidence>
<organism evidence="1 2">
    <name type="scientific">Segatella copri</name>
    <dbReference type="NCBI Taxonomy" id="165179"/>
    <lineage>
        <taxon>Bacteria</taxon>
        <taxon>Pseudomonadati</taxon>
        <taxon>Bacteroidota</taxon>
        <taxon>Bacteroidia</taxon>
        <taxon>Bacteroidales</taxon>
        <taxon>Prevotellaceae</taxon>
        <taxon>Segatella</taxon>
    </lineage>
</organism>
<evidence type="ECO:0000313" key="1">
    <source>
        <dbReference type="EMBL" id="MQN32764.1"/>
    </source>
</evidence>
<dbReference type="AlphaFoldDB" id="A0AAW9TJB4"/>